<comment type="subunit">
    <text evidence="12">Heterodimer of ArnE and ArnF.</text>
</comment>
<evidence type="ECO:0000256" key="4">
    <source>
        <dbReference type="ARBA" id="ARBA00022516"/>
    </source>
</evidence>
<keyword evidence="11 12" id="KW-0472">Membrane</keyword>
<evidence type="ECO:0000256" key="10">
    <source>
        <dbReference type="ARBA" id="ARBA00023098"/>
    </source>
</evidence>
<dbReference type="AlphaFoldDB" id="A0A249DWL0"/>
<dbReference type="GO" id="GO:0009245">
    <property type="term" value="P:lipid A biosynthetic process"/>
    <property type="evidence" value="ECO:0007669"/>
    <property type="project" value="UniProtKB-UniRule"/>
</dbReference>
<comment type="subcellular location">
    <subcellularLocation>
        <location evidence="12">Cell inner membrane</location>
        <topology evidence="12">Multi-pass membrane protein</topology>
    </subcellularLocation>
    <subcellularLocation>
        <location evidence="1">Cell membrane</location>
        <topology evidence="1">Multi-pass membrane protein</topology>
    </subcellularLocation>
</comment>
<organism evidence="13 14">
    <name type="scientific">Candidatus Hamiltonella defensa</name>
    <name type="common">Bemisia tabaci</name>
    <dbReference type="NCBI Taxonomy" id="672795"/>
    <lineage>
        <taxon>Bacteria</taxon>
        <taxon>Pseudomonadati</taxon>
        <taxon>Pseudomonadota</taxon>
        <taxon>Gammaproteobacteria</taxon>
        <taxon>Enterobacterales</taxon>
        <taxon>Enterobacteriaceae</taxon>
        <taxon>aphid secondary symbionts</taxon>
        <taxon>Candidatus Williamhamiltonella</taxon>
    </lineage>
</organism>
<keyword evidence="10 12" id="KW-0443">Lipid metabolism</keyword>
<accession>A0A249DWL0</accession>
<dbReference type="GO" id="GO:0005886">
    <property type="term" value="C:plasma membrane"/>
    <property type="evidence" value="ECO:0007669"/>
    <property type="project" value="UniProtKB-SubCell"/>
</dbReference>
<dbReference type="UniPathway" id="UPA00030"/>
<evidence type="ECO:0000256" key="11">
    <source>
        <dbReference type="ARBA" id="ARBA00023136"/>
    </source>
</evidence>
<dbReference type="RefSeq" id="WP_046493729.1">
    <property type="nucleotide sequence ID" value="NZ_CP016303.1"/>
</dbReference>
<evidence type="ECO:0000313" key="13">
    <source>
        <dbReference type="EMBL" id="ASX25943.1"/>
    </source>
</evidence>
<dbReference type="EMBL" id="CP016303">
    <property type="protein sequence ID" value="ASX25943.1"/>
    <property type="molecule type" value="Genomic_DNA"/>
</dbReference>
<protein>
    <recommendedName>
        <fullName evidence="12">Probable 4-amino-4-deoxy-L-arabinose-phosphoundecaprenol flippase subunit ArnF</fullName>
        <shortName evidence="12">L-Ara4N-phosphoundecaprenol flippase subunit ArnF</shortName>
    </recommendedName>
    <alternativeName>
        <fullName evidence="12">Undecaprenyl phosphate-aminoarabinose flippase subunit ArnF</fullName>
    </alternativeName>
</protein>
<comment type="similarity">
    <text evidence="12">Belongs to the ArnF family.</text>
</comment>
<keyword evidence="6 12" id="KW-0441">Lipid A biosynthesis</keyword>
<evidence type="ECO:0000256" key="12">
    <source>
        <dbReference type="HAMAP-Rule" id="MF_00538"/>
    </source>
</evidence>
<dbReference type="Gene3D" id="1.10.3730.20">
    <property type="match status" value="1"/>
</dbReference>
<evidence type="ECO:0000256" key="1">
    <source>
        <dbReference type="ARBA" id="ARBA00004651"/>
    </source>
</evidence>
<evidence type="ECO:0000256" key="8">
    <source>
        <dbReference type="ARBA" id="ARBA00022985"/>
    </source>
</evidence>
<name>A0A249DWL0_9ENTR</name>
<feature type="transmembrane region" description="Helical" evidence="12">
    <location>
        <begin position="41"/>
        <end position="66"/>
    </location>
</feature>
<comment type="pathway">
    <text evidence="12">Bacterial outer membrane biogenesis; lipopolysaccharide biosynthesis.</text>
</comment>
<dbReference type="InterPro" id="IPR000390">
    <property type="entry name" value="Small_drug/metabolite_transptr"/>
</dbReference>
<evidence type="ECO:0000313" key="14">
    <source>
        <dbReference type="Proteomes" id="UP000216438"/>
    </source>
</evidence>
<dbReference type="GO" id="GO:1901505">
    <property type="term" value="F:carbohydrate derivative transmembrane transporter activity"/>
    <property type="evidence" value="ECO:0007669"/>
    <property type="project" value="InterPro"/>
</dbReference>
<keyword evidence="9 12" id="KW-1133">Transmembrane helix</keyword>
<proteinExistence type="inferred from homology"/>
<dbReference type="HAMAP" id="MF_00538">
    <property type="entry name" value="Flippase_ArnF"/>
    <property type="match status" value="1"/>
</dbReference>
<evidence type="ECO:0000256" key="7">
    <source>
        <dbReference type="ARBA" id="ARBA00022692"/>
    </source>
</evidence>
<dbReference type="PANTHER" id="PTHR30561">
    <property type="entry name" value="SMR FAMILY PROTON-DEPENDENT DRUG EFFLUX TRANSPORTER SUGE"/>
    <property type="match status" value="1"/>
</dbReference>
<keyword evidence="8 12" id="KW-0448">Lipopolysaccharide biosynthesis</keyword>
<dbReference type="NCBIfam" id="NF002816">
    <property type="entry name" value="PRK02971.1-2"/>
    <property type="match status" value="1"/>
</dbReference>
<gene>
    <name evidence="12" type="primary">arnF</name>
    <name evidence="13" type="ORF">BA171_02050</name>
</gene>
<dbReference type="InterPro" id="IPR022832">
    <property type="entry name" value="Flippase_ArnF"/>
</dbReference>
<comment type="caution">
    <text evidence="12">Lacks conserved residue(s) required for the propagation of feature annotation.</text>
</comment>
<dbReference type="InterPro" id="IPR037185">
    <property type="entry name" value="EmrE-like"/>
</dbReference>
<keyword evidence="5 12" id="KW-0997">Cell inner membrane</keyword>
<keyword evidence="7 12" id="KW-0812">Transmembrane</keyword>
<reference evidence="14" key="1">
    <citation type="submission" date="2016-06" db="EMBL/GenBank/DDBJ databases">
        <authorList>
            <person name="Chen W."/>
            <person name="Hasegawa D.K."/>
        </authorList>
    </citation>
    <scope>NUCLEOTIDE SEQUENCE [LARGE SCALE GENOMIC DNA]</scope>
    <source>
        <strain evidence="14">MEAM1</strain>
    </source>
</reference>
<sequence length="131" mass="14821">MKGYLYGLSSVLLASFAQLLLKWGMIDLPKTETIEINLSFVIAHMHSLMAIILGLLAYMISMLSWFFTLRYLPLHQAYPLISMSYALVYLAAVSLPCFNETATILKTLGVSLILLGIWIVVFRTKHKKITH</sequence>
<dbReference type="OrthoDB" id="5592809at2"/>
<keyword evidence="3 12" id="KW-1003">Cell membrane</keyword>
<comment type="function">
    <text evidence="12">Translocates 4-amino-4-deoxy-L-arabinose-phosphoundecaprenol (alpha-L-Ara4N-phosphoundecaprenol) from the cytoplasmic to the periplasmic side of the inner membrane.</text>
</comment>
<keyword evidence="4 12" id="KW-0444">Lipid biosynthesis</keyword>
<dbReference type="GO" id="GO:0009103">
    <property type="term" value="P:lipopolysaccharide biosynthetic process"/>
    <property type="evidence" value="ECO:0007669"/>
    <property type="project" value="UniProtKB-UniRule"/>
</dbReference>
<evidence type="ECO:0000256" key="5">
    <source>
        <dbReference type="ARBA" id="ARBA00022519"/>
    </source>
</evidence>
<evidence type="ECO:0000256" key="6">
    <source>
        <dbReference type="ARBA" id="ARBA00022556"/>
    </source>
</evidence>
<feature type="transmembrane region" description="Helical" evidence="12">
    <location>
        <begin position="78"/>
        <end position="98"/>
    </location>
</feature>
<reference evidence="13 14" key="2">
    <citation type="submission" date="2017-09" db="EMBL/GenBank/DDBJ databases">
        <title>The genome of whitefly Bemisia tabaci, a global crop pest, provides novel insights into virus transmission, host adaptation and insecticide resistance.</title>
        <authorList>
            <person name="Kaur N."/>
            <person name="Kliot A."/>
            <person name="Pinheiro P.V."/>
            <person name="Luan J."/>
            <person name="Zheng Y."/>
            <person name="Liu W."/>
            <person name="Sun H."/>
            <person name="Yang X."/>
            <person name="Xu Y."/>
            <person name="Luo Y."/>
            <person name="Kruse A."/>
            <person name="Fisher T.W."/>
            <person name="Nelson D.R."/>
            <person name="Elimelech M."/>
            <person name="MacCoss M."/>
            <person name="Johnson R."/>
            <person name="Cohen E."/>
            <person name="Hunter W.B."/>
            <person name="Brown J.K."/>
            <person name="Jander G."/>
            <person name="Cilia M."/>
            <person name="Douglas A.E."/>
            <person name="Ghanim M."/>
            <person name="Simmons A.M."/>
            <person name="Wintermantel W.M."/>
            <person name="Ling K.-S."/>
            <person name="Fei Z."/>
        </authorList>
    </citation>
    <scope>NUCLEOTIDE SEQUENCE [LARGE SCALE GENOMIC DNA]</scope>
    <source>
        <strain evidence="13 14">MEAM1</strain>
    </source>
</reference>
<evidence type="ECO:0000256" key="3">
    <source>
        <dbReference type="ARBA" id="ARBA00022475"/>
    </source>
</evidence>
<feature type="transmembrane region" description="Helical" evidence="12">
    <location>
        <begin position="104"/>
        <end position="122"/>
    </location>
</feature>
<dbReference type="Proteomes" id="UP000216438">
    <property type="component" value="Chromosome"/>
</dbReference>
<keyword evidence="2 12" id="KW-0813">Transport</keyword>
<evidence type="ECO:0000256" key="2">
    <source>
        <dbReference type="ARBA" id="ARBA00022448"/>
    </source>
</evidence>
<dbReference type="SUPFAM" id="SSF103481">
    <property type="entry name" value="Multidrug resistance efflux transporter EmrE"/>
    <property type="match status" value="1"/>
</dbReference>
<dbReference type="PANTHER" id="PTHR30561:SF9">
    <property type="entry name" value="4-AMINO-4-DEOXY-L-ARABINOSE-PHOSPHOUNDECAPRENOL FLIPPASE SUBUNIT ARNF-RELATED"/>
    <property type="match status" value="1"/>
</dbReference>
<evidence type="ECO:0000256" key="9">
    <source>
        <dbReference type="ARBA" id="ARBA00022989"/>
    </source>
</evidence>